<evidence type="ECO:0000256" key="5">
    <source>
        <dbReference type="ARBA" id="ARBA00023288"/>
    </source>
</evidence>
<feature type="compositionally biased region" description="Basic and acidic residues" evidence="6">
    <location>
        <begin position="1455"/>
        <end position="1477"/>
    </location>
</feature>
<dbReference type="CTD" id="567365"/>
<evidence type="ECO:0000256" key="6">
    <source>
        <dbReference type="SAM" id="MobiDB-lite"/>
    </source>
</evidence>
<protein>
    <submittedName>
        <fullName evidence="8">A-kinase anchoring protein 12</fullName>
    </submittedName>
</protein>
<dbReference type="Ensembl" id="ENSPKIT00000015895.1">
    <property type="protein sequence ID" value="ENSPKIP00000034970.1"/>
    <property type="gene ID" value="ENSPKIG00000014105.1"/>
</dbReference>
<proteinExistence type="predicted"/>
<feature type="region of interest" description="Disordered" evidence="6">
    <location>
        <begin position="1676"/>
        <end position="1724"/>
    </location>
</feature>
<dbReference type="KEGG" id="pki:111856508"/>
<keyword evidence="9" id="KW-1185">Reference proteome</keyword>
<sequence>MGASASARRNGEGPDDATAGDQNVEAVEVQEGEDADAKLVQKNGQISSLSGKTEDGTGDFNGQAGEKGPEEVGQADAETEKEDAPENMEELKGEADPQVEVKKQEEESAGTDELTSVAKVGEEEKSSETNEVGFKKIFRFVGFKVTLKKDKNEKNDPVQLLTVKKEEGEASASDVAEEAATEEPKEKGLIEASKENGVVEEDKKEGAEEESTEKGATEEIEPEEKKETPEEPQAEEAGAESPAAEEKAEKLTTDTEEQAVETEGPTEEVTSEKESEAPAESQTSPTVQETQSPLKRFFTQGIFSNLRKKTSFKKTKEEELQKEVAIKEEIKETDEETTESPKEGEETIEETMAEAQQKESTSTEESKAELLPEVPDAVVEQKEDEIKAEINVEAESPQTTPEEVAESLPAEGATDVTSTEAKAESPVEGQANQEEVLSAEVPAAITTEAELLSSQEKNKAQGSPLKKLLTGSGLKKLSSKKQKVKKEAEAKLTESGEHVSEQLQSSCESAEGQKGESSPSSPEESVEHVIGEPGQTEMAPENEGEGDKKKDGILPWASFKKLVTPKKRVKKSSDSEDDAPEKPKSATLSSTDSAVFVEKQEEPKPAEEEQKTEPCTEEPKKKMDTSVSWEALICVGSSKKRARKTSDSDDETPRIEEEQPKTAEALLGSSQEADHENLTSSPEQAGSPSEGDGVSTWESLKRFVTPRRKVKAEDKAEEATAGTTSEQMSDSEIPKEESSFSLKKLIPGRRKKKSDGKQEQVSSDEAGKSLGSAEEDSDTPAVVPLSEYDSEQVEQDNIASKDNVAATEMPASTTEAEESKQEPTVPESEGEKPIDAVPITGPQVKAVADAEERLPSWISPTAVADIQETTECIIKQPLSDIPEEGDTIATPKSTAEEASHDDTIAEDIVELTSEVTTAVEQVPEVSFTEETTEMVSAVSRLTESPGTSGDTTPVQAEYDMDKTEAILLEAVQTITHTENAQSLTMTDLQQESVAVSVTAQVLESATNEEAVILELHAKSEATALCTGLNSQEIASAEEKTMQASVESITEVGEAISTEVVVEEKAEKSEVMTVREDCVFVAEVQELKTEAREPKPLSDVEETAQWVEVQVETVKGIQDTEVILMGEVKHMPDHEHADMLQEPKPVKVALVNLVQGASEVLEETVVAENTPKTETEGPLDTTIEESLSAHIAHITEVSLVKADAVQEIEAIKEDVAEAEVTPVEVVNQCVIQEVTVSMPEPPTAEISDIKEAPIAVVAPTAELLASNETTCVIKPPSESVPSQMAEVKDEVVLESDREVHVSVTSTEIPIVEAALGVATDVAPISISTTAEDVSAKEEELKEMPAEQIQEAETVKEDSTAVAEAVIQNVDLKMEQVKDAGITAEDSDAVTQVVTQKVDLEVMQTEQKKEVEHVEVDGTSDAEVASKNALDDLSKQESESGLAEQEEGKEMVPGSSKAEEEASGEKGVKQETEEPKEPILPETVQEAVQVETTKVSQSEATESSAVPAEIHQEDISVKPPEEIKQEIDVTAQEKETQTHEEHAEDKHESLATQEVVKGKEESQEGAAAVIEEKKSKDEVHEAEAESQEQSRVAEMTCQDDKASETVLQEEVQHEDVQVPGTVKAETTEQTVVEPINKEEEKQAEEDLIQGATELSTKDDAVPVLSQDAETAVPKMCVEDHGDGTVSGELESQEAPAEDGIATETGDPEASDTKAQDASTGCPLATDADSVEAKKTMGQTAISGASEVAGAVILEKASELQPVSSEQTAAS</sequence>
<dbReference type="GO" id="GO:0005516">
    <property type="term" value="F:calmodulin binding"/>
    <property type="evidence" value="ECO:0007669"/>
    <property type="project" value="UniProtKB-KW"/>
</dbReference>
<dbReference type="GO" id="GO:0010739">
    <property type="term" value="P:positive regulation of protein kinase A signaling"/>
    <property type="evidence" value="ECO:0007669"/>
    <property type="project" value="InterPro"/>
</dbReference>
<feature type="compositionally biased region" description="Polar residues" evidence="6">
    <location>
        <begin position="42"/>
        <end position="51"/>
    </location>
</feature>
<dbReference type="GeneTree" id="ENSGT00940000169194"/>
<feature type="region of interest" description="Disordered" evidence="6">
    <location>
        <begin position="1407"/>
        <end position="1602"/>
    </location>
</feature>
<dbReference type="GO" id="GO:0051018">
    <property type="term" value="F:protein kinase A binding"/>
    <property type="evidence" value="ECO:0007669"/>
    <property type="project" value="InterPro"/>
</dbReference>
<evidence type="ECO:0000313" key="8">
    <source>
        <dbReference type="Ensembl" id="ENSPKIP00000034970.1"/>
    </source>
</evidence>
<dbReference type="InterPro" id="IPR028540">
    <property type="entry name" value="AKAP12"/>
</dbReference>
<name>A0A3B3SX62_9TELE</name>
<feature type="compositionally biased region" description="Basic and acidic residues" evidence="6">
    <location>
        <begin position="1568"/>
        <end position="1581"/>
    </location>
</feature>
<dbReference type="OrthoDB" id="8931760at2759"/>
<comment type="subcellular location">
    <subcellularLocation>
        <location evidence="1">Membrane</location>
        <topology evidence="1">Lipid-anchor</topology>
    </subcellularLocation>
</comment>
<feature type="compositionally biased region" description="Polar residues" evidence="6">
    <location>
        <begin position="721"/>
        <end position="730"/>
    </location>
</feature>
<feature type="compositionally biased region" description="Polar residues" evidence="6">
    <location>
        <begin position="1488"/>
        <end position="1502"/>
    </location>
</feature>
<evidence type="ECO:0000259" key="7">
    <source>
        <dbReference type="PROSITE" id="PS51893"/>
    </source>
</evidence>
<reference evidence="8" key="2">
    <citation type="submission" date="2025-09" db="UniProtKB">
        <authorList>
            <consortium name="Ensembl"/>
        </authorList>
    </citation>
    <scope>IDENTIFICATION</scope>
</reference>
<feature type="compositionally biased region" description="Polar residues" evidence="6">
    <location>
        <begin position="280"/>
        <end position="293"/>
    </location>
</feature>
<dbReference type="Proteomes" id="UP000261540">
    <property type="component" value="Unplaced"/>
</dbReference>
<feature type="compositionally biased region" description="Basic and acidic residues" evidence="6">
    <location>
        <begin position="89"/>
        <end position="106"/>
    </location>
</feature>
<feature type="compositionally biased region" description="Basic and acidic residues" evidence="6">
    <location>
        <begin position="244"/>
        <end position="253"/>
    </location>
</feature>
<evidence type="ECO:0000256" key="3">
    <source>
        <dbReference type="ARBA" id="ARBA00022860"/>
    </source>
</evidence>
<dbReference type="PANTHER" id="PTHR23209:SF4">
    <property type="entry name" value="A-KINASE ANCHOR PROTEIN 12"/>
    <property type="match status" value="1"/>
</dbReference>
<feature type="compositionally biased region" description="Low complexity" evidence="6">
    <location>
        <begin position="465"/>
        <end position="476"/>
    </location>
</feature>
<evidence type="ECO:0000256" key="2">
    <source>
        <dbReference type="ARBA" id="ARBA00022553"/>
    </source>
</evidence>
<feature type="compositionally biased region" description="Acidic residues" evidence="6">
    <location>
        <begin position="77"/>
        <end position="88"/>
    </location>
</feature>
<feature type="region of interest" description="Disordered" evidence="6">
    <location>
        <begin position="149"/>
        <end position="301"/>
    </location>
</feature>
<feature type="compositionally biased region" description="Basic and acidic residues" evidence="6">
    <location>
        <begin position="182"/>
        <end position="194"/>
    </location>
</feature>
<reference evidence="8" key="1">
    <citation type="submission" date="2025-08" db="UniProtKB">
        <authorList>
            <consortium name="Ensembl"/>
        </authorList>
    </citation>
    <scope>IDENTIFICATION</scope>
</reference>
<keyword evidence="2" id="KW-0597">Phosphoprotein</keyword>
<organism evidence="8 9">
    <name type="scientific">Paramormyrops kingsleyae</name>
    <dbReference type="NCBI Taxonomy" id="1676925"/>
    <lineage>
        <taxon>Eukaryota</taxon>
        <taxon>Metazoa</taxon>
        <taxon>Chordata</taxon>
        <taxon>Craniata</taxon>
        <taxon>Vertebrata</taxon>
        <taxon>Euteleostomi</taxon>
        <taxon>Actinopterygii</taxon>
        <taxon>Neopterygii</taxon>
        <taxon>Teleostei</taxon>
        <taxon>Osteoglossocephala</taxon>
        <taxon>Osteoglossomorpha</taxon>
        <taxon>Osteoglossiformes</taxon>
        <taxon>Mormyridae</taxon>
        <taxon>Paramormyrops</taxon>
    </lineage>
</organism>
<keyword evidence="5" id="KW-0449">Lipoprotein</keyword>
<dbReference type="STRING" id="1676925.ENSPKIP00000034970"/>
<dbReference type="InterPro" id="IPR001573">
    <property type="entry name" value="AKAP_WSK"/>
</dbReference>
<feature type="compositionally biased region" description="Basic and acidic residues" evidence="6">
    <location>
        <begin position="200"/>
        <end position="229"/>
    </location>
</feature>
<dbReference type="PANTHER" id="PTHR23209">
    <property type="entry name" value="A-KINASE ANCHOR PROTEIN 12"/>
    <property type="match status" value="1"/>
</dbReference>
<dbReference type="GO" id="GO:0005737">
    <property type="term" value="C:cytoplasm"/>
    <property type="evidence" value="ECO:0007669"/>
    <property type="project" value="TreeGrafter"/>
</dbReference>
<feature type="domain" description="A kinase-anchoring proteins AKAP-5 and AKAP-12 calmodulin (CaM)-binding" evidence="7">
    <location>
        <begin position="553"/>
        <end position="573"/>
    </location>
</feature>
<dbReference type="PROSITE" id="PS51893">
    <property type="entry name" value="AKAP_CAM_BD"/>
    <property type="match status" value="3"/>
</dbReference>
<dbReference type="Pfam" id="PF03832">
    <property type="entry name" value="WSK"/>
    <property type="match status" value="2"/>
</dbReference>
<dbReference type="GO" id="GO:0016020">
    <property type="term" value="C:membrane"/>
    <property type="evidence" value="ECO:0007669"/>
    <property type="project" value="UniProtKB-SubCell"/>
</dbReference>
<feature type="compositionally biased region" description="Basic and acidic residues" evidence="6">
    <location>
        <begin position="379"/>
        <end position="390"/>
    </location>
</feature>
<keyword evidence="3" id="KW-0112">Calmodulin-binding</keyword>
<dbReference type="GO" id="GO:0090036">
    <property type="term" value="P:regulation of protein kinase C signaling"/>
    <property type="evidence" value="ECO:0007669"/>
    <property type="project" value="InterPro"/>
</dbReference>
<feature type="compositionally biased region" description="Basic and acidic residues" evidence="6">
    <location>
        <begin position="485"/>
        <end position="500"/>
    </location>
</feature>
<feature type="compositionally biased region" description="Basic and acidic residues" evidence="6">
    <location>
        <begin position="644"/>
        <end position="661"/>
    </location>
</feature>
<feature type="region of interest" description="Disordered" evidence="6">
    <location>
        <begin position="1"/>
        <end position="130"/>
    </location>
</feature>
<evidence type="ECO:0000256" key="4">
    <source>
        <dbReference type="ARBA" id="ARBA00023136"/>
    </source>
</evidence>
<accession>A0A3B3SX62</accession>
<feature type="domain" description="A kinase-anchoring proteins AKAP-5 and AKAP-12 calmodulin (CaM)-binding" evidence="7">
    <location>
        <begin position="736"/>
        <end position="756"/>
    </location>
</feature>
<feature type="compositionally biased region" description="Acidic residues" evidence="6">
    <location>
        <begin position="254"/>
        <end position="266"/>
    </location>
</feature>
<dbReference type="GO" id="GO:0007165">
    <property type="term" value="P:signal transduction"/>
    <property type="evidence" value="ECO:0007669"/>
    <property type="project" value="TreeGrafter"/>
</dbReference>
<evidence type="ECO:0000256" key="1">
    <source>
        <dbReference type="ARBA" id="ARBA00004635"/>
    </source>
</evidence>
<keyword evidence="4" id="KW-0472">Membrane</keyword>
<feature type="compositionally biased region" description="Polar residues" evidence="6">
    <location>
        <begin position="678"/>
        <end position="687"/>
    </location>
</feature>
<feature type="compositionally biased region" description="Basic and acidic residues" evidence="6">
    <location>
        <begin position="1427"/>
        <end position="1436"/>
    </location>
</feature>
<feature type="region of interest" description="Disordered" evidence="6">
    <location>
        <begin position="325"/>
        <end position="837"/>
    </location>
</feature>
<feature type="compositionally biased region" description="Basic and acidic residues" evidence="6">
    <location>
        <begin position="1508"/>
        <end position="1547"/>
    </location>
</feature>
<feature type="compositionally biased region" description="Basic and acidic residues" evidence="6">
    <location>
        <begin position="598"/>
        <end position="624"/>
    </location>
</feature>
<feature type="domain" description="A kinase-anchoring proteins AKAP-5 and AKAP-12 calmodulin (CaM)-binding" evidence="7">
    <location>
        <begin position="694"/>
        <end position="714"/>
    </location>
</feature>
<evidence type="ECO:0000313" key="9">
    <source>
        <dbReference type="Proteomes" id="UP000261540"/>
    </source>
</evidence>